<dbReference type="GO" id="GO:0004185">
    <property type="term" value="F:serine-type carboxypeptidase activity"/>
    <property type="evidence" value="ECO:0007669"/>
    <property type="project" value="UniProtKB-UniRule"/>
</dbReference>
<keyword evidence="3 7" id="KW-0645">Protease</keyword>
<gene>
    <name evidence="8" type="ORF">g.7947</name>
</gene>
<dbReference type="Gene3D" id="3.40.50.1820">
    <property type="entry name" value="alpha/beta hydrolase"/>
    <property type="match status" value="1"/>
</dbReference>
<dbReference type="EC" id="3.4.16.-" evidence="7"/>
<evidence type="ECO:0000256" key="5">
    <source>
        <dbReference type="ARBA" id="ARBA00022801"/>
    </source>
</evidence>
<protein>
    <recommendedName>
        <fullName evidence="7">Carboxypeptidase</fullName>
        <ecNumber evidence="7">3.4.16.-</ecNumber>
    </recommendedName>
</protein>
<keyword evidence="5 7" id="KW-0378">Hydrolase</keyword>
<feature type="chain" id="PRO_5008447355" description="Carboxypeptidase" evidence="7">
    <location>
        <begin position="23"/>
        <end position="457"/>
    </location>
</feature>
<dbReference type="InterPro" id="IPR018202">
    <property type="entry name" value="Ser_caboxypep_ser_AS"/>
</dbReference>
<organism evidence="8">
    <name type="scientific">Graphocephala atropunctata</name>
    <dbReference type="NCBI Taxonomy" id="36148"/>
    <lineage>
        <taxon>Eukaryota</taxon>
        <taxon>Metazoa</taxon>
        <taxon>Ecdysozoa</taxon>
        <taxon>Arthropoda</taxon>
        <taxon>Hexapoda</taxon>
        <taxon>Insecta</taxon>
        <taxon>Pterygota</taxon>
        <taxon>Neoptera</taxon>
        <taxon>Paraneoptera</taxon>
        <taxon>Hemiptera</taxon>
        <taxon>Auchenorrhyncha</taxon>
        <taxon>Membracoidea</taxon>
        <taxon>Cicadellidae</taxon>
        <taxon>Cicadellinae</taxon>
        <taxon>Cicadellini</taxon>
        <taxon>Graphocephala</taxon>
    </lineage>
</organism>
<dbReference type="EMBL" id="GEBQ01029576">
    <property type="protein sequence ID" value="JAT10401.1"/>
    <property type="molecule type" value="Transcribed_RNA"/>
</dbReference>
<name>A0A1B6KG38_9HEMI</name>
<keyword evidence="2 7" id="KW-0121">Carboxypeptidase</keyword>
<comment type="similarity">
    <text evidence="1 7">Belongs to the peptidase S10 family.</text>
</comment>
<dbReference type="SUPFAM" id="SSF53474">
    <property type="entry name" value="alpha/beta-Hydrolases"/>
    <property type="match status" value="1"/>
</dbReference>
<sequence length="457" mass="51612">MLLSVWVLLIFKCFIIFNEVSGLVGGTSFEPLLLTPFLKKGLIKTSQKLAATNIGNLTSYSAYFTVNEACESNLFFWFFKAEKDWQTSPVLLWLNGGPGSTSMFGLFEEEIGPWNHLKTGFVPNKYTWTKNFNILFIDQPVGTGYSFTNQSCYAENMTVVRNDMYSALVQFFTLFPELKDNKFFMVGESYAGMYIPAIAHEIDIQNPNASLKINLIGIIMGNPEIDMRCIYTANYLYELGIIDSITRDGIKSKFDEFNKALDAKNYTRAYELESQAFGNDQMREAGLPSVYNIIYDSERTDEFQFYIRNYKIRKLLHVGSTPFTLNSKTVADELLYYAYKSEAKEYITGLLKANKYIVGLYAGQLDVVCLYSSIPCVVAGLDWPGRQVYQQAPRSKWYVESNLAGWFKVAGNLWEVAVRKSGHDVPTDYGVAALDLITAAVADTPGTPLLTRLKTQA</sequence>
<dbReference type="InterPro" id="IPR001563">
    <property type="entry name" value="Peptidase_S10"/>
</dbReference>
<keyword evidence="4 7" id="KW-0732">Signal</keyword>
<dbReference type="PROSITE" id="PS00131">
    <property type="entry name" value="CARBOXYPEPT_SER_SER"/>
    <property type="match status" value="1"/>
</dbReference>
<dbReference type="GO" id="GO:0006508">
    <property type="term" value="P:proteolysis"/>
    <property type="evidence" value="ECO:0007669"/>
    <property type="project" value="UniProtKB-KW"/>
</dbReference>
<dbReference type="InterPro" id="IPR029058">
    <property type="entry name" value="AB_hydrolase_fold"/>
</dbReference>
<proteinExistence type="inferred from homology"/>
<reference evidence="8" key="1">
    <citation type="submission" date="2015-11" db="EMBL/GenBank/DDBJ databases">
        <title>De novo transcriptome assembly of four potential Pierce s Disease insect vectors from Arizona vineyards.</title>
        <authorList>
            <person name="Tassone E.E."/>
        </authorList>
    </citation>
    <scope>NUCLEOTIDE SEQUENCE</scope>
</reference>
<evidence type="ECO:0000313" key="8">
    <source>
        <dbReference type="EMBL" id="JAT10401.1"/>
    </source>
</evidence>
<accession>A0A1B6KG38</accession>
<evidence type="ECO:0000256" key="3">
    <source>
        <dbReference type="ARBA" id="ARBA00022670"/>
    </source>
</evidence>
<evidence type="ECO:0000256" key="4">
    <source>
        <dbReference type="ARBA" id="ARBA00022729"/>
    </source>
</evidence>
<dbReference type="PRINTS" id="PR00724">
    <property type="entry name" value="CRBOXYPTASEC"/>
</dbReference>
<dbReference type="AlphaFoldDB" id="A0A1B6KG38"/>
<keyword evidence="6" id="KW-0325">Glycoprotein</keyword>
<dbReference type="PANTHER" id="PTHR11802">
    <property type="entry name" value="SERINE PROTEASE FAMILY S10 SERINE CARBOXYPEPTIDASE"/>
    <property type="match status" value="1"/>
</dbReference>
<dbReference type="Pfam" id="PF00450">
    <property type="entry name" value="Peptidase_S10"/>
    <property type="match status" value="1"/>
</dbReference>
<evidence type="ECO:0000256" key="2">
    <source>
        <dbReference type="ARBA" id="ARBA00022645"/>
    </source>
</evidence>
<evidence type="ECO:0000256" key="6">
    <source>
        <dbReference type="ARBA" id="ARBA00023180"/>
    </source>
</evidence>
<evidence type="ECO:0000256" key="1">
    <source>
        <dbReference type="ARBA" id="ARBA00009431"/>
    </source>
</evidence>
<evidence type="ECO:0000256" key="7">
    <source>
        <dbReference type="RuleBase" id="RU361156"/>
    </source>
</evidence>
<dbReference type="PANTHER" id="PTHR11802:SF472">
    <property type="entry name" value="SERINE CARBOXYPEPTIDASE CPVL-RELATED"/>
    <property type="match status" value="1"/>
</dbReference>
<feature type="signal peptide" evidence="7">
    <location>
        <begin position="1"/>
        <end position="22"/>
    </location>
</feature>